<comment type="caution">
    <text evidence="1">The sequence shown here is derived from an EMBL/GenBank/DDBJ whole genome shotgun (WGS) entry which is preliminary data.</text>
</comment>
<proteinExistence type="predicted"/>
<gene>
    <name evidence="1" type="ORF">LCGC14_2579580</name>
</gene>
<accession>A0A0F9AER1</accession>
<organism evidence="1">
    <name type="scientific">marine sediment metagenome</name>
    <dbReference type="NCBI Taxonomy" id="412755"/>
    <lineage>
        <taxon>unclassified sequences</taxon>
        <taxon>metagenomes</taxon>
        <taxon>ecological metagenomes</taxon>
    </lineage>
</organism>
<name>A0A0F9AER1_9ZZZZ</name>
<sequence length="86" mass="10521">MARVEVHTLSDIAIQLEDDWWVQRYHRSEYWWNVFHFHEGVLCATYYPYVDNNTRDKHVKYKCCTNCGDKVPTYVMGFVELLRWRS</sequence>
<dbReference type="EMBL" id="LAZR01043029">
    <property type="protein sequence ID" value="KKL08069.1"/>
    <property type="molecule type" value="Genomic_DNA"/>
</dbReference>
<reference evidence="1" key="1">
    <citation type="journal article" date="2015" name="Nature">
        <title>Complex archaea that bridge the gap between prokaryotes and eukaryotes.</title>
        <authorList>
            <person name="Spang A."/>
            <person name="Saw J.H."/>
            <person name="Jorgensen S.L."/>
            <person name="Zaremba-Niedzwiedzka K."/>
            <person name="Martijn J."/>
            <person name="Lind A.E."/>
            <person name="van Eijk R."/>
            <person name="Schleper C."/>
            <person name="Guy L."/>
            <person name="Ettema T.J."/>
        </authorList>
    </citation>
    <scope>NUCLEOTIDE SEQUENCE</scope>
</reference>
<protein>
    <submittedName>
        <fullName evidence="1">Uncharacterized protein</fullName>
    </submittedName>
</protein>
<evidence type="ECO:0000313" key="1">
    <source>
        <dbReference type="EMBL" id="KKL08069.1"/>
    </source>
</evidence>
<dbReference type="AlphaFoldDB" id="A0A0F9AER1"/>